<dbReference type="PANTHER" id="PTHR46696">
    <property type="entry name" value="P450, PUTATIVE (EUROFUNG)-RELATED"/>
    <property type="match status" value="1"/>
</dbReference>
<comment type="similarity">
    <text evidence="1 7">Belongs to the cytochrome P450 family.</text>
</comment>
<evidence type="ECO:0000256" key="1">
    <source>
        <dbReference type="ARBA" id="ARBA00010617"/>
    </source>
</evidence>
<dbReference type="InterPro" id="IPR002397">
    <property type="entry name" value="Cyt_P450_B"/>
</dbReference>
<dbReference type="GO" id="GO:0016705">
    <property type="term" value="F:oxidoreductase activity, acting on paired donors, with incorporation or reduction of molecular oxygen"/>
    <property type="evidence" value="ECO:0007669"/>
    <property type="project" value="InterPro"/>
</dbReference>
<evidence type="ECO:0000313" key="9">
    <source>
        <dbReference type="Proteomes" id="UP000188929"/>
    </source>
</evidence>
<accession>A0A1V2IB53</accession>
<keyword evidence="6 7" id="KW-0503">Monooxygenase</keyword>
<keyword evidence="2 7" id="KW-0349">Heme</keyword>
<keyword evidence="5 7" id="KW-0408">Iron</keyword>
<dbReference type="SUPFAM" id="SSF48264">
    <property type="entry name" value="Cytochrome P450"/>
    <property type="match status" value="1"/>
</dbReference>
<keyword evidence="3 7" id="KW-0479">Metal-binding</keyword>
<dbReference type="CDD" id="cd20625">
    <property type="entry name" value="CYP164-like"/>
    <property type="match status" value="1"/>
</dbReference>
<dbReference type="Pfam" id="PF00067">
    <property type="entry name" value="p450"/>
    <property type="match status" value="2"/>
</dbReference>
<dbReference type="PRINTS" id="PR00359">
    <property type="entry name" value="BP450"/>
</dbReference>
<name>A0A1V2IB53_9ACTN</name>
<dbReference type="InterPro" id="IPR036396">
    <property type="entry name" value="Cyt_P450_sf"/>
</dbReference>
<dbReference type="GO" id="GO:0020037">
    <property type="term" value="F:heme binding"/>
    <property type="evidence" value="ECO:0007669"/>
    <property type="project" value="InterPro"/>
</dbReference>
<dbReference type="GO" id="GO:0005506">
    <property type="term" value="F:iron ion binding"/>
    <property type="evidence" value="ECO:0007669"/>
    <property type="project" value="InterPro"/>
</dbReference>
<dbReference type="Proteomes" id="UP000188929">
    <property type="component" value="Unassembled WGS sequence"/>
</dbReference>
<dbReference type="PROSITE" id="PS00086">
    <property type="entry name" value="CYTOCHROME_P450"/>
    <property type="match status" value="1"/>
</dbReference>
<evidence type="ECO:0000256" key="3">
    <source>
        <dbReference type="ARBA" id="ARBA00022723"/>
    </source>
</evidence>
<keyword evidence="4 7" id="KW-0560">Oxidoreductase</keyword>
<evidence type="ECO:0000256" key="4">
    <source>
        <dbReference type="ARBA" id="ARBA00023002"/>
    </source>
</evidence>
<dbReference type="PRINTS" id="PR00385">
    <property type="entry name" value="P450"/>
</dbReference>
<evidence type="ECO:0000256" key="6">
    <source>
        <dbReference type="ARBA" id="ARBA00023033"/>
    </source>
</evidence>
<gene>
    <name evidence="8" type="ORF">BL253_18475</name>
</gene>
<dbReference type="AlphaFoldDB" id="A0A1V2IB53"/>
<organism evidence="8 9">
    <name type="scientific">Pseudofrankia asymbiotica</name>
    <dbReference type="NCBI Taxonomy" id="1834516"/>
    <lineage>
        <taxon>Bacteria</taxon>
        <taxon>Bacillati</taxon>
        <taxon>Actinomycetota</taxon>
        <taxon>Actinomycetes</taxon>
        <taxon>Frankiales</taxon>
        <taxon>Frankiaceae</taxon>
        <taxon>Pseudofrankia</taxon>
    </lineage>
</organism>
<dbReference type="FunFam" id="1.10.630.10:FF:000018">
    <property type="entry name" value="Cytochrome P450 monooxygenase"/>
    <property type="match status" value="1"/>
</dbReference>
<dbReference type="EMBL" id="MOMC01000037">
    <property type="protein sequence ID" value="ONH28876.1"/>
    <property type="molecule type" value="Genomic_DNA"/>
</dbReference>
<dbReference type="PANTHER" id="PTHR46696:SF1">
    <property type="entry name" value="CYTOCHROME P450 YJIB-RELATED"/>
    <property type="match status" value="1"/>
</dbReference>
<dbReference type="STRING" id="1834516.BL253_18475"/>
<proteinExistence type="inferred from homology"/>
<evidence type="ECO:0000313" key="8">
    <source>
        <dbReference type="EMBL" id="ONH28876.1"/>
    </source>
</evidence>
<dbReference type="RefSeq" id="WP_076818463.1">
    <property type="nucleotide sequence ID" value="NZ_MOMC01000037.1"/>
</dbReference>
<dbReference type="InterPro" id="IPR001128">
    <property type="entry name" value="Cyt_P450"/>
</dbReference>
<sequence length="400" mass="42503">MDAAAIIEALTTQQGRTNPFPLYTRALELGPVAVIADGWYLVSSHAAVNRVLRDPRFGIAEPADGSTEHDALAALNRSILRANPPGHGRMRSLISSVFTPRRVAALRPAVEKAVDLLLDGLSDAGADGAPFDFMEEFAFQLPVSVICELLGVPVADRHRFRAPAADLTVALELTADPADLEPAGAAARELSRYFRELITERRGDPGGDLISALIAARDTDDGRLSDVELVANLVVLLVAGFETTTNLLGNGLAILFERPRLTARLRSGDVPIAGFVEEVLRYDSPVQATLRVARADGLAVDGRPIPKGGQLVLLIGSANRDPDRYPDPGGFDPTRVGGAPLAFGAGAHVCLGNSLARLEAGTAFPRLLDRFPDLAPAGAPTRRDRLVLRGYETLPVTVTA</sequence>
<protein>
    <submittedName>
        <fullName evidence="8">Cytochrome</fullName>
    </submittedName>
</protein>
<reference evidence="9" key="1">
    <citation type="submission" date="2016-10" db="EMBL/GenBank/DDBJ databases">
        <title>Frankia sp. NRRL B-16386 Genome sequencing.</title>
        <authorList>
            <person name="Ghodhbane-Gtari F."/>
            <person name="Swanson E."/>
            <person name="Gueddou A."/>
            <person name="Hezbri K."/>
            <person name="Ktari K."/>
            <person name="Nouioui I."/>
            <person name="Morris K."/>
            <person name="Simpson S."/>
            <person name="Abebe-Akele F."/>
            <person name="Thomas K."/>
            <person name="Gtari M."/>
            <person name="Tisa L.S."/>
        </authorList>
    </citation>
    <scope>NUCLEOTIDE SEQUENCE [LARGE SCALE GENOMIC DNA]</scope>
    <source>
        <strain evidence="9">NRRL B-16386</strain>
    </source>
</reference>
<evidence type="ECO:0000256" key="2">
    <source>
        <dbReference type="ARBA" id="ARBA00022617"/>
    </source>
</evidence>
<dbReference type="GO" id="GO:0004497">
    <property type="term" value="F:monooxygenase activity"/>
    <property type="evidence" value="ECO:0007669"/>
    <property type="project" value="UniProtKB-KW"/>
</dbReference>
<dbReference type="OrthoDB" id="3215747at2"/>
<dbReference type="Gene3D" id="1.10.630.10">
    <property type="entry name" value="Cytochrome P450"/>
    <property type="match status" value="1"/>
</dbReference>
<dbReference type="InterPro" id="IPR017972">
    <property type="entry name" value="Cyt_P450_CS"/>
</dbReference>
<evidence type="ECO:0000256" key="5">
    <source>
        <dbReference type="ARBA" id="ARBA00023004"/>
    </source>
</evidence>
<comment type="caution">
    <text evidence="8">The sequence shown here is derived from an EMBL/GenBank/DDBJ whole genome shotgun (WGS) entry which is preliminary data.</text>
</comment>
<keyword evidence="9" id="KW-1185">Reference proteome</keyword>
<evidence type="ECO:0000256" key="7">
    <source>
        <dbReference type="RuleBase" id="RU000461"/>
    </source>
</evidence>